<dbReference type="Proteomes" id="UP000298327">
    <property type="component" value="Unassembled WGS sequence"/>
</dbReference>
<gene>
    <name evidence="2" type="ORF">EVG20_g11396</name>
</gene>
<dbReference type="AlphaFoldDB" id="A0A4Y9XMT0"/>
<keyword evidence="1" id="KW-1133">Transmembrane helix</keyword>
<comment type="caution">
    <text evidence="2">The sequence shown here is derived from an EMBL/GenBank/DDBJ whole genome shotgun (WGS) entry which is preliminary data.</text>
</comment>
<protein>
    <submittedName>
        <fullName evidence="2">Uncharacterized protein</fullName>
    </submittedName>
</protein>
<feature type="transmembrane region" description="Helical" evidence="1">
    <location>
        <begin position="6"/>
        <end position="25"/>
    </location>
</feature>
<sequence>MDILGTITSAIGILTILLSLLAWLLPRNMIQRMAKLRKDVDDEIHSATERCVAMHEFYQTYSALRYKLPWQIFALQCDLEVLLTDLQLVVDRAFNNPEWVDMDDARVPATGPLESIHPTSPTTLTVDAGDEVTTLSGVSISASLPSPCTPCGAKSDLFPWIVIHDEHPKRVALTWDALRRDCEDRDEGHPGRTSCAGQFKGEIVFDEVIRLDTVDDDERGDALHSFSAACIVNAQRNAVKNAIILAPAQDMQMLSHLHQERILLPHITALRRCQMEHRPTTRIAQEQAQQSRIYPLSTRPVSNVSVTSNPFEKWRTS</sequence>
<dbReference type="EMBL" id="SEOQ01001744">
    <property type="protein sequence ID" value="TFY50663.1"/>
    <property type="molecule type" value="Genomic_DNA"/>
</dbReference>
<evidence type="ECO:0000256" key="1">
    <source>
        <dbReference type="SAM" id="Phobius"/>
    </source>
</evidence>
<keyword evidence="1" id="KW-0812">Transmembrane</keyword>
<reference evidence="2 3" key="1">
    <citation type="submission" date="2019-02" db="EMBL/GenBank/DDBJ databases">
        <title>Genome sequencing of the rare red list fungi Dentipellis fragilis.</title>
        <authorList>
            <person name="Buettner E."/>
            <person name="Kellner H."/>
        </authorList>
    </citation>
    <scope>NUCLEOTIDE SEQUENCE [LARGE SCALE GENOMIC DNA]</scope>
    <source>
        <strain evidence="2 3">DSM 105465</strain>
    </source>
</reference>
<name>A0A4Y9XMT0_9AGAM</name>
<proteinExistence type="predicted"/>
<accession>A0A4Y9XMT0</accession>
<keyword evidence="1" id="KW-0472">Membrane</keyword>
<evidence type="ECO:0000313" key="3">
    <source>
        <dbReference type="Proteomes" id="UP000298327"/>
    </source>
</evidence>
<organism evidence="2 3">
    <name type="scientific">Dentipellis fragilis</name>
    <dbReference type="NCBI Taxonomy" id="205917"/>
    <lineage>
        <taxon>Eukaryota</taxon>
        <taxon>Fungi</taxon>
        <taxon>Dikarya</taxon>
        <taxon>Basidiomycota</taxon>
        <taxon>Agaricomycotina</taxon>
        <taxon>Agaricomycetes</taxon>
        <taxon>Russulales</taxon>
        <taxon>Hericiaceae</taxon>
        <taxon>Dentipellis</taxon>
    </lineage>
</organism>
<evidence type="ECO:0000313" key="2">
    <source>
        <dbReference type="EMBL" id="TFY50663.1"/>
    </source>
</evidence>
<keyword evidence="3" id="KW-1185">Reference proteome</keyword>